<keyword evidence="1" id="KW-0812">Transmembrane</keyword>
<gene>
    <name evidence="2" type="ORF">N7Z68_16510</name>
</gene>
<organism evidence="2 3">
    <name type="scientific">Alkalihalobacterium chitinilyticum</name>
    <dbReference type="NCBI Taxonomy" id="2980103"/>
    <lineage>
        <taxon>Bacteria</taxon>
        <taxon>Bacillati</taxon>
        <taxon>Bacillota</taxon>
        <taxon>Bacilli</taxon>
        <taxon>Bacillales</taxon>
        <taxon>Bacillaceae</taxon>
        <taxon>Alkalihalobacterium</taxon>
    </lineage>
</organism>
<dbReference type="Pfam" id="PF14147">
    <property type="entry name" value="Spore_YhaL"/>
    <property type="match status" value="1"/>
</dbReference>
<proteinExistence type="predicted"/>
<dbReference type="RefSeq" id="WP_275119573.1">
    <property type="nucleotide sequence ID" value="NZ_JAOTPO010000012.1"/>
</dbReference>
<evidence type="ECO:0000313" key="3">
    <source>
        <dbReference type="Proteomes" id="UP001148125"/>
    </source>
</evidence>
<dbReference type="InterPro" id="IPR025428">
    <property type="entry name" value="Spore_YhaL"/>
</dbReference>
<reference evidence="2" key="1">
    <citation type="submission" date="2024-05" db="EMBL/GenBank/DDBJ databases">
        <title>Alkalihalobacillus sp. strain MEB203 novel alkaliphilic bacterium from Lonar Lake, India.</title>
        <authorList>
            <person name="Joshi A."/>
            <person name="Thite S."/>
            <person name="Mengade P."/>
        </authorList>
    </citation>
    <scope>NUCLEOTIDE SEQUENCE</scope>
    <source>
        <strain evidence="2">MEB 203</strain>
    </source>
</reference>
<name>A0ABT5VHN8_9BACI</name>
<evidence type="ECO:0000313" key="2">
    <source>
        <dbReference type="EMBL" id="MDE5414965.1"/>
    </source>
</evidence>
<keyword evidence="1" id="KW-0472">Membrane</keyword>
<accession>A0ABT5VHN8</accession>
<sequence length="93" mass="11152">MKNKQMQMIVLVCIGLLLFLVSGLDFSSIVLLNVEPWWMYFVILGIIISAYYFIKHSLEDKKVDDEFIEKEGQVFMERIQEDREKRKRYSEEP</sequence>
<dbReference type="Proteomes" id="UP001148125">
    <property type="component" value="Unassembled WGS sequence"/>
</dbReference>
<dbReference type="EMBL" id="JAOTPO010000012">
    <property type="protein sequence ID" value="MDE5414965.1"/>
    <property type="molecule type" value="Genomic_DNA"/>
</dbReference>
<protein>
    <submittedName>
        <fullName evidence="2">Sporulation YhaL family protein</fullName>
    </submittedName>
</protein>
<keyword evidence="3" id="KW-1185">Reference proteome</keyword>
<comment type="caution">
    <text evidence="2">The sequence shown here is derived from an EMBL/GenBank/DDBJ whole genome shotgun (WGS) entry which is preliminary data.</text>
</comment>
<feature type="transmembrane region" description="Helical" evidence="1">
    <location>
        <begin position="37"/>
        <end position="54"/>
    </location>
</feature>
<evidence type="ECO:0000256" key="1">
    <source>
        <dbReference type="SAM" id="Phobius"/>
    </source>
</evidence>
<keyword evidence="1" id="KW-1133">Transmembrane helix</keyword>